<proteinExistence type="predicted"/>
<evidence type="ECO:0000313" key="3">
    <source>
        <dbReference type="Proteomes" id="UP000770661"/>
    </source>
</evidence>
<evidence type="ECO:0000313" key="2">
    <source>
        <dbReference type="EMBL" id="KAG0717954.1"/>
    </source>
</evidence>
<organism evidence="2 3">
    <name type="scientific">Chionoecetes opilio</name>
    <name type="common">Atlantic snow crab</name>
    <name type="synonym">Cancer opilio</name>
    <dbReference type="NCBI Taxonomy" id="41210"/>
    <lineage>
        <taxon>Eukaryota</taxon>
        <taxon>Metazoa</taxon>
        <taxon>Ecdysozoa</taxon>
        <taxon>Arthropoda</taxon>
        <taxon>Crustacea</taxon>
        <taxon>Multicrustacea</taxon>
        <taxon>Malacostraca</taxon>
        <taxon>Eumalacostraca</taxon>
        <taxon>Eucarida</taxon>
        <taxon>Decapoda</taxon>
        <taxon>Pleocyemata</taxon>
        <taxon>Brachyura</taxon>
        <taxon>Eubrachyura</taxon>
        <taxon>Majoidea</taxon>
        <taxon>Majidae</taxon>
        <taxon>Chionoecetes</taxon>
    </lineage>
</organism>
<dbReference type="AlphaFoldDB" id="A0A8J4Y803"/>
<name>A0A8J4Y803_CHIOP</name>
<dbReference type="OrthoDB" id="6348418at2759"/>
<reference evidence="2" key="1">
    <citation type="submission" date="2020-07" db="EMBL/GenBank/DDBJ databases">
        <title>The High-quality genome of the commercially important snow crab, Chionoecetes opilio.</title>
        <authorList>
            <person name="Jeong J.-H."/>
            <person name="Ryu S."/>
        </authorList>
    </citation>
    <scope>NUCLEOTIDE SEQUENCE</scope>
    <source>
        <strain evidence="2">MADBK_172401_WGS</strain>
        <tissue evidence="2">Digestive gland</tissue>
    </source>
</reference>
<protein>
    <submittedName>
        <fullName evidence="2">Uncharacterized protein</fullName>
    </submittedName>
</protein>
<evidence type="ECO:0000256" key="1">
    <source>
        <dbReference type="SAM" id="MobiDB-lite"/>
    </source>
</evidence>
<sequence>MDGEGYPLPRPGAMLEPAEERADVVDQESGEATGRKVVVLRKIQPNTSPPRPHYSFASHMLHDDPCHYPQTQPSPNTSRRVTLHHELPSMLPLCKEETACPDYLYGLHDKQETDSIKTMARVPFRVPQAGPKVRRSPSEKTVTISIWREFCRGPLVYEDADASWEDVKDTCLLWPHLQSLFGDNRYVVPLSCVWLVRALLLMLKVFVPWLGLQLAYFHLLHVHIKIHLTGEKRGVQPVFIGAACQGPIIYSIRHLWCPYCRHNKQCKNTLRYFDSLLRERQSMSAR</sequence>
<accession>A0A8J4Y803</accession>
<keyword evidence="3" id="KW-1185">Reference proteome</keyword>
<dbReference type="Proteomes" id="UP000770661">
    <property type="component" value="Unassembled WGS sequence"/>
</dbReference>
<gene>
    <name evidence="2" type="ORF">GWK47_053417</name>
</gene>
<dbReference type="EMBL" id="JACEEZ010016852">
    <property type="protein sequence ID" value="KAG0717954.1"/>
    <property type="molecule type" value="Genomic_DNA"/>
</dbReference>
<feature type="region of interest" description="Disordered" evidence="1">
    <location>
        <begin position="1"/>
        <end position="31"/>
    </location>
</feature>
<comment type="caution">
    <text evidence="2">The sequence shown here is derived from an EMBL/GenBank/DDBJ whole genome shotgun (WGS) entry which is preliminary data.</text>
</comment>